<dbReference type="Proteomes" id="UP000028481">
    <property type="component" value="Chromosome"/>
</dbReference>
<keyword evidence="5 10" id="KW-0547">Nucleotide-binding</keyword>
<keyword evidence="9 10" id="KW-0131">Cell cycle</keyword>
<dbReference type="InterPro" id="IPR006073">
    <property type="entry name" value="GTP-bd"/>
</dbReference>
<dbReference type="Gene3D" id="3.40.50.300">
    <property type="entry name" value="P-loop containing nucleotide triphosphate hydrolases"/>
    <property type="match status" value="1"/>
</dbReference>
<evidence type="ECO:0000256" key="6">
    <source>
        <dbReference type="ARBA" id="ARBA00022842"/>
    </source>
</evidence>
<organism evidence="12 13">
    <name type="scientific">Thermodesulfobacterium commune DSM 2178</name>
    <dbReference type="NCBI Taxonomy" id="289377"/>
    <lineage>
        <taxon>Bacteria</taxon>
        <taxon>Pseudomonadati</taxon>
        <taxon>Thermodesulfobacteriota</taxon>
        <taxon>Thermodesulfobacteria</taxon>
        <taxon>Thermodesulfobacteriales</taxon>
        <taxon>Thermodesulfobacteriaceae</taxon>
        <taxon>Thermodesulfobacterium</taxon>
    </lineage>
</organism>
<dbReference type="SUPFAM" id="SSF52540">
    <property type="entry name" value="P-loop containing nucleoside triphosphate hydrolases"/>
    <property type="match status" value="1"/>
</dbReference>
<dbReference type="RefSeq" id="WP_000472457.1">
    <property type="nucleotide sequence ID" value="NZ_CP008796.1"/>
</dbReference>
<dbReference type="Pfam" id="PF01926">
    <property type="entry name" value="MMR_HSR1"/>
    <property type="match status" value="1"/>
</dbReference>
<evidence type="ECO:0000256" key="4">
    <source>
        <dbReference type="ARBA" id="ARBA00022723"/>
    </source>
</evidence>
<reference evidence="12 13" key="1">
    <citation type="journal article" date="2015" name="Genome Announc.">
        <title>Genome Sequence of a Sulfate-Reducing Thermophilic Bacterium, Thermodesulfobacterium commune DSM 2178T (Phylum Thermodesulfobacteria).</title>
        <authorList>
            <person name="Bhatnagar S."/>
            <person name="Badger J.H."/>
            <person name="Madupu R."/>
            <person name="Khouri H.M."/>
            <person name="O'Connor E.M."/>
            <person name="Robb F.T."/>
            <person name="Ward N.L."/>
            <person name="Eisen J.A."/>
        </authorList>
    </citation>
    <scope>NUCLEOTIDE SEQUENCE [LARGE SCALE GENOMIC DNA]</scope>
    <source>
        <strain evidence="12 13">DSM 2178</strain>
    </source>
</reference>
<comment type="similarity">
    <text evidence="2 10">Belongs to the TRAFAC class TrmE-Era-EngA-EngB-Septin-like GTPase superfamily. EngB GTPase family.</text>
</comment>
<dbReference type="STRING" id="289377.HL41_08495"/>
<dbReference type="GO" id="GO:0005829">
    <property type="term" value="C:cytosol"/>
    <property type="evidence" value="ECO:0007669"/>
    <property type="project" value="TreeGrafter"/>
</dbReference>
<evidence type="ECO:0000256" key="10">
    <source>
        <dbReference type="HAMAP-Rule" id="MF_00321"/>
    </source>
</evidence>
<sequence length="197" mass="22834">MFKHIEFVKSVFKLEDLPPPEFPEIAFLGRSNVGKSSLINAFLNRKKVAKVSSTPGFTKALNFFRIDFKFYLVDLPGYGFAKVPVEVKKHWQYLVEGYLKAVRDFRNLVLIFDIRRNPDEADIQLVEFVKHLKKPHCIVLNKIDTLSFREVERQASVYQKTFKPNPETPLFLISCKESKGIPQLRSHLLSCLGFKNN</sequence>
<keyword evidence="3 10" id="KW-0132">Cell division</keyword>
<dbReference type="KEGG" id="tcm:HL41_08495"/>
<evidence type="ECO:0000256" key="3">
    <source>
        <dbReference type="ARBA" id="ARBA00022618"/>
    </source>
</evidence>
<evidence type="ECO:0000259" key="11">
    <source>
        <dbReference type="PROSITE" id="PS51706"/>
    </source>
</evidence>
<dbReference type="GO" id="GO:0000917">
    <property type="term" value="P:division septum assembly"/>
    <property type="evidence" value="ECO:0007669"/>
    <property type="project" value="UniProtKB-KW"/>
</dbReference>
<evidence type="ECO:0000313" key="12">
    <source>
        <dbReference type="EMBL" id="AIH04682.1"/>
    </source>
</evidence>
<keyword evidence="13" id="KW-1185">Reference proteome</keyword>
<keyword evidence="8 10" id="KW-0717">Septation</keyword>
<comment type="function">
    <text evidence="10">Necessary for normal cell division and for the maintenance of normal septation.</text>
</comment>
<name>A0A075X117_9BACT</name>
<evidence type="ECO:0000256" key="8">
    <source>
        <dbReference type="ARBA" id="ARBA00023210"/>
    </source>
</evidence>
<dbReference type="InterPro" id="IPR005225">
    <property type="entry name" value="Small_GTP-bd"/>
</dbReference>
<dbReference type="HAMAP" id="MF_00321">
    <property type="entry name" value="GTPase_EngB"/>
    <property type="match status" value="1"/>
</dbReference>
<dbReference type="InterPro" id="IPR019987">
    <property type="entry name" value="GTP-bd_ribosome_bio_YsxC"/>
</dbReference>
<dbReference type="NCBIfam" id="TIGR03598">
    <property type="entry name" value="GTPase_YsxC"/>
    <property type="match status" value="1"/>
</dbReference>
<evidence type="ECO:0000256" key="9">
    <source>
        <dbReference type="ARBA" id="ARBA00023306"/>
    </source>
</evidence>
<dbReference type="PANTHER" id="PTHR11649">
    <property type="entry name" value="MSS1/TRME-RELATED GTP-BINDING PROTEIN"/>
    <property type="match status" value="1"/>
</dbReference>
<proteinExistence type="inferred from homology"/>
<dbReference type="GO" id="GO:0005525">
    <property type="term" value="F:GTP binding"/>
    <property type="evidence" value="ECO:0007669"/>
    <property type="project" value="UniProtKB-UniRule"/>
</dbReference>
<keyword evidence="4" id="KW-0479">Metal-binding</keyword>
<accession>A0A075X117</accession>
<dbReference type="NCBIfam" id="TIGR00231">
    <property type="entry name" value="small_GTP"/>
    <property type="match status" value="1"/>
</dbReference>
<dbReference type="GO" id="GO:0046872">
    <property type="term" value="F:metal ion binding"/>
    <property type="evidence" value="ECO:0007669"/>
    <property type="project" value="UniProtKB-KW"/>
</dbReference>
<keyword evidence="6" id="KW-0460">Magnesium</keyword>
<dbReference type="EMBL" id="CP008796">
    <property type="protein sequence ID" value="AIH04682.1"/>
    <property type="molecule type" value="Genomic_DNA"/>
</dbReference>
<evidence type="ECO:0000256" key="1">
    <source>
        <dbReference type="ARBA" id="ARBA00001946"/>
    </source>
</evidence>
<comment type="cofactor">
    <cofactor evidence="1">
        <name>Mg(2+)</name>
        <dbReference type="ChEBI" id="CHEBI:18420"/>
    </cofactor>
</comment>
<dbReference type="CDD" id="cd01876">
    <property type="entry name" value="YihA_EngB"/>
    <property type="match status" value="1"/>
</dbReference>
<feature type="domain" description="EngB-type G" evidence="11">
    <location>
        <begin position="21"/>
        <end position="194"/>
    </location>
</feature>
<dbReference type="AlphaFoldDB" id="A0A075X117"/>
<dbReference type="HOGENOM" id="CLU_033732_3_0_0"/>
<evidence type="ECO:0000256" key="2">
    <source>
        <dbReference type="ARBA" id="ARBA00009638"/>
    </source>
</evidence>
<dbReference type="PaxDb" id="289377-HL41_08495"/>
<dbReference type="PROSITE" id="PS51706">
    <property type="entry name" value="G_ENGB"/>
    <property type="match status" value="1"/>
</dbReference>
<dbReference type="eggNOG" id="COG0218">
    <property type="taxonomic scope" value="Bacteria"/>
</dbReference>
<dbReference type="InterPro" id="IPR030393">
    <property type="entry name" value="G_ENGB_dom"/>
</dbReference>
<evidence type="ECO:0000256" key="7">
    <source>
        <dbReference type="ARBA" id="ARBA00023134"/>
    </source>
</evidence>
<evidence type="ECO:0000313" key="13">
    <source>
        <dbReference type="Proteomes" id="UP000028481"/>
    </source>
</evidence>
<keyword evidence="7 10" id="KW-0342">GTP-binding</keyword>
<dbReference type="InterPro" id="IPR027417">
    <property type="entry name" value="P-loop_NTPase"/>
</dbReference>
<gene>
    <name evidence="10" type="primary">engB</name>
    <name evidence="12" type="ORF">HL41_08495</name>
</gene>
<protein>
    <recommendedName>
        <fullName evidence="10">Probable GTP-binding protein EngB</fullName>
    </recommendedName>
</protein>
<dbReference type="PANTHER" id="PTHR11649:SF13">
    <property type="entry name" value="ENGB-TYPE G DOMAIN-CONTAINING PROTEIN"/>
    <property type="match status" value="1"/>
</dbReference>
<dbReference type="OrthoDB" id="9804921at2"/>
<evidence type="ECO:0000256" key="5">
    <source>
        <dbReference type="ARBA" id="ARBA00022741"/>
    </source>
</evidence>